<feature type="compositionally biased region" description="Basic residues" evidence="6">
    <location>
        <begin position="240"/>
        <end position="252"/>
    </location>
</feature>
<feature type="transmembrane region" description="Helical" evidence="7">
    <location>
        <begin position="105"/>
        <end position="131"/>
    </location>
</feature>
<evidence type="ECO:0000256" key="5">
    <source>
        <dbReference type="ARBA" id="ARBA00038359"/>
    </source>
</evidence>
<feature type="transmembrane region" description="Helical" evidence="7">
    <location>
        <begin position="22"/>
        <end position="45"/>
    </location>
</feature>
<feature type="region of interest" description="Disordered" evidence="6">
    <location>
        <begin position="236"/>
        <end position="256"/>
    </location>
</feature>
<dbReference type="PANTHER" id="PTHR33048:SF160">
    <property type="entry name" value="SAT4 FAMILY MEMBRANE PROTEIN"/>
    <property type="match status" value="1"/>
</dbReference>
<comment type="similarity">
    <text evidence="5">Belongs to the SAT4 family.</text>
</comment>
<dbReference type="STRING" id="356882.A0A423WU80"/>
<keyword evidence="3 7" id="KW-1133">Transmembrane helix</keyword>
<keyword evidence="2 7" id="KW-0812">Transmembrane</keyword>
<feature type="domain" description="Rhodopsin" evidence="8">
    <location>
        <begin position="4"/>
        <end position="211"/>
    </location>
</feature>
<protein>
    <recommendedName>
        <fullName evidence="8">Rhodopsin domain-containing protein</fullName>
    </recommendedName>
</protein>
<evidence type="ECO:0000256" key="2">
    <source>
        <dbReference type="ARBA" id="ARBA00022692"/>
    </source>
</evidence>
<dbReference type="OrthoDB" id="5283415at2759"/>
<feature type="transmembrane region" description="Helical" evidence="7">
    <location>
        <begin position="143"/>
        <end position="166"/>
    </location>
</feature>
<gene>
    <name evidence="9" type="ORF">VMCG_04032</name>
</gene>
<reference evidence="9 10" key="1">
    <citation type="submission" date="2015-09" db="EMBL/GenBank/DDBJ databases">
        <title>Host preference determinants of Valsa canker pathogens revealed by comparative genomics.</title>
        <authorList>
            <person name="Yin Z."/>
            <person name="Huang L."/>
        </authorList>
    </citation>
    <scope>NUCLEOTIDE SEQUENCE [LARGE SCALE GENOMIC DNA]</scope>
    <source>
        <strain evidence="9 10">03-1</strain>
    </source>
</reference>
<organism evidence="9 10">
    <name type="scientific">Cytospora schulzeri</name>
    <dbReference type="NCBI Taxonomy" id="448051"/>
    <lineage>
        <taxon>Eukaryota</taxon>
        <taxon>Fungi</taxon>
        <taxon>Dikarya</taxon>
        <taxon>Ascomycota</taxon>
        <taxon>Pezizomycotina</taxon>
        <taxon>Sordariomycetes</taxon>
        <taxon>Sordariomycetidae</taxon>
        <taxon>Diaporthales</taxon>
        <taxon>Cytosporaceae</taxon>
        <taxon>Cytospora</taxon>
    </lineage>
</organism>
<feature type="transmembrane region" description="Helical" evidence="7">
    <location>
        <begin position="57"/>
        <end position="79"/>
    </location>
</feature>
<dbReference type="Proteomes" id="UP000283895">
    <property type="component" value="Unassembled WGS sequence"/>
</dbReference>
<evidence type="ECO:0000313" key="10">
    <source>
        <dbReference type="Proteomes" id="UP000283895"/>
    </source>
</evidence>
<accession>A0A423WU80</accession>
<evidence type="ECO:0000259" key="8">
    <source>
        <dbReference type="Pfam" id="PF20684"/>
    </source>
</evidence>
<keyword evidence="4 7" id="KW-0472">Membrane</keyword>
<evidence type="ECO:0000256" key="7">
    <source>
        <dbReference type="SAM" id="Phobius"/>
    </source>
</evidence>
<dbReference type="InterPro" id="IPR049326">
    <property type="entry name" value="Rhodopsin_dom_fungi"/>
</dbReference>
<dbReference type="EMBL" id="LKEA01000009">
    <property type="protein sequence ID" value="ROW06837.1"/>
    <property type="molecule type" value="Genomic_DNA"/>
</dbReference>
<evidence type="ECO:0000256" key="4">
    <source>
        <dbReference type="ARBA" id="ARBA00023136"/>
    </source>
</evidence>
<dbReference type="AlphaFoldDB" id="A0A423WU80"/>
<dbReference type="GO" id="GO:0016020">
    <property type="term" value="C:membrane"/>
    <property type="evidence" value="ECO:0007669"/>
    <property type="project" value="UniProtKB-SubCell"/>
</dbReference>
<name>A0A423WU80_9PEZI</name>
<evidence type="ECO:0000256" key="3">
    <source>
        <dbReference type="ARBA" id="ARBA00022989"/>
    </source>
</evidence>
<comment type="subcellular location">
    <subcellularLocation>
        <location evidence="1">Membrane</location>
        <topology evidence="1">Multi-pass membrane protein</topology>
    </subcellularLocation>
</comment>
<proteinExistence type="inferred from homology"/>
<evidence type="ECO:0000256" key="1">
    <source>
        <dbReference type="ARBA" id="ARBA00004141"/>
    </source>
</evidence>
<dbReference type="InterPro" id="IPR052337">
    <property type="entry name" value="SAT4-like"/>
</dbReference>
<evidence type="ECO:0000256" key="6">
    <source>
        <dbReference type="SAM" id="MobiDB-lite"/>
    </source>
</evidence>
<keyword evidence="10" id="KW-1185">Reference proteome</keyword>
<dbReference type="PANTHER" id="PTHR33048">
    <property type="entry name" value="PTH11-LIKE INTEGRAL MEMBRANE PROTEIN (AFU_ORTHOLOGUE AFUA_5G11245)"/>
    <property type="match status" value="1"/>
</dbReference>
<evidence type="ECO:0000313" key="9">
    <source>
        <dbReference type="EMBL" id="ROW06837.1"/>
    </source>
</evidence>
<sequence length="330" mass="36745">MFVGIHDTDIPSYMNMARGLQWSYMMMVFYNPVLALVKCSVLSFLYRLAGHETATKWWIISVIAFTACQGIATLLVTIFQCGPIKYFWLSYGDNSTVQGHCIQQATFYVVTAALTILTDLVVLALPFYIFLGLQVTGKMKFMVICLFMLGGVVTIVSILRLVWLVQVGLAGPYGATSPDPTYDIRFVYSEIETCLAIITACGPSLRPLLARWFPKCFSTLDPASSRQYNLFDEGTTRLTSRSRSKPTRRSRKTVADQLAGSIPLKDMTSQTRTEIRTNSPTGSEEEMMTYHGIIRTMDFSVKYEVSGIGTSALGKGTRPDTIEGVTRPGW</sequence>
<dbReference type="Pfam" id="PF20684">
    <property type="entry name" value="Fung_rhodopsin"/>
    <property type="match status" value="1"/>
</dbReference>
<comment type="caution">
    <text evidence="9">The sequence shown here is derived from an EMBL/GenBank/DDBJ whole genome shotgun (WGS) entry which is preliminary data.</text>
</comment>